<evidence type="ECO:0000313" key="1">
    <source>
        <dbReference type="EMBL" id="CRL46320.1"/>
    </source>
</evidence>
<reference evidence="1 2" key="1">
    <citation type="submission" date="2015-05" db="EMBL/GenBank/DDBJ databases">
        <authorList>
            <person name="Goodhead I."/>
        </authorList>
    </citation>
    <scope>NUCLEOTIDE SEQUENCE [LARGE SCALE GENOMIC DNA]</scope>
    <source>
        <strain evidence="2">morsitans</strain>
    </source>
</reference>
<organism evidence="1 2">
    <name type="scientific">Sodalis glossinidius (strain morsitans)</name>
    <dbReference type="NCBI Taxonomy" id="343509"/>
    <lineage>
        <taxon>Bacteria</taxon>
        <taxon>Pseudomonadati</taxon>
        <taxon>Pseudomonadota</taxon>
        <taxon>Gammaproteobacteria</taxon>
        <taxon>Enterobacterales</taxon>
        <taxon>Bruguierivoracaceae</taxon>
        <taxon>Sodalis</taxon>
    </lineage>
</organism>
<protein>
    <submittedName>
        <fullName evidence="1">Uncharacterized protein</fullName>
    </submittedName>
</protein>
<accession>A0A193QN27</accession>
<sequence>MFGVERLWSRNHFFCSQGADVCMVLRRVALGEGALFQTHEKLLVGVRVRHDEALLDQRFFCGSVGGLQHEVSAVLMRKFKVSRLTETLFIADMMLSSCVCHWILIIQHA</sequence>
<evidence type="ECO:0000313" key="2">
    <source>
        <dbReference type="Proteomes" id="UP000245838"/>
    </source>
</evidence>
<dbReference type="EMBL" id="LN854557">
    <property type="protein sequence ID" value="CRL46320.1"/>
    <property type="molecule type" value="Genomic_DNA"/>
</dbReference>
<gene>
    <name evidence="1" type="ORF">SGGMMB4_04827</name>
</gene>
<dbReference type="Proteomes" id="UP000245838">
    <property type="component" value="Chromosome sggmmb4_Chromosome"/>
</dbReference>
<name>A0A193QN27_SODGM</name>
<dbReference type="AlphaFoldDB" id="A0A193QN27"/>
<proteinExistence type="predicted"/>